<comment type="caution">
    <text evidence="1">The sequence shown here is derived from an EMBL/GenBank/DDBJ whole genome shotgun (WGS) entry which is preliminary data.</text>
</comment>
<evidence type="ECO:0000313" key="1">
    <source>
        <dbReference type="EMBL" id="CAG7725924.1"/>
    </source>
</evidence>
<sequence>MVSTIVEIIQTKPIVNVVQVMRSSVVAVKNAFEMLLNAMVITTVEINRTKPTVRQCFLNLDGRCFTIERKPAKN</sequence>
<name>A0A8J2JVB8_9HEXA</name>
<organism evidence="1 2">
    <name type="scientific">Allacma fusca</name>
    <dbReference type="NCBI Taxonomy" id="39272"/>
    <lineage>
        <taxon>Eukaryota</taxon>
        <taxon>Metazoa</taxon>
        <taxon>Ecdysozoa</taxon>
        <taxon>Arthropoda</taxon>
        <taxon>Hexapoda</taxon>
        <taxon>Collembola</taxon>
        <taxon>Symphypleona</taxon>
        <taxon>Sminthuridae</taxon>
        <taxon>Allacma</taxon>
    </lineage>
</organism>
<reference evidence="1" key="1">
    <citation type="submission" date="2021-06" db="EMBL/GenBank/DDBJ databases">
        <authorList>
            <person name="Hodson N. C."/>
            <person name="Mongue J. A."/>
            <person name="Jaron S. K."/>
        </authorList>
    </citation>
    <scope>NUCLEOTIDE SEQUENCE</scope>
</reference>
<dbReference type="AlphaFoldDB" id="A0A8J2JVB8"/>
<protein>
    <submittedName>
        <fullName evidence="1">Uncharacterized protein</fullName>
    </submittedName>
</protein>
<accession>A0A8J2JVB8</accession>
<gene>
    <name evidence="1" type="ORF">AFUS01_LOCUS14862</name>
</gene>
<dbReference type="Proteomes" id="UP000708208">
    <property type="component" value="Unassembled WGS sequence"/>
</dbReference>
<keyword evidence="2" id="KW-1185">Reference proteome</keyword>
<proteinExistence type="predicted"/>
<evidence type="ECO:0000313" key="2">
    <source>
        <dbReference type="Proteomes" id="UP000708208"/>
    </source>
</evidence>
<dbReference type="EMBL" id="CAJVCH010128631">
    <property type="protein sequence ID" value="CAG7725924.1"/>
    <property type="molecule type" value="Genomic_DNA"/>
</dbReference>